<keyword evidence="3 5" id="KW-0663">Pyridoxal phosphate</keyword>
<evidence type="ECO:0000256" key="4">
    <source>
        <dbReference type="PIRSR" id="PIRSR006278-1"/>
    </source>
</evidence>
<dbReference type="SUPFAM" id="SSF53686">
    <property type="entry name" value="Tryptophan synthase beta subunit-like PLP-dependent enzymes"/>
    <property type="match status" value="1"/>
</dbReference>
<dbReference type="InterPro" id="IPR001926">
    <property type="entry name" value="TrpB-like_PALP"/>
</dbReference>
<keyword evidence="8" id="KW-1185">Reference proteome</keyword>
<dbReference type="PANTHER" id="PTHR43780:SF2">
    <property type="entry name" value="1-AMINOCYCLOPROPANE-1-CARBOXYLATE DEAMINASE-RELATED"/>
    <property type="match status" value="1"/>
</dbReference>
<feature type="active site" description="Nucleophile" evidence="4">
    <location>
        <position position="72"/>
    </location>
</feature>
<evidence type="ECO:0000313" key="8">
    <source>
        <dbReference type="Proteomes" id="UP000271925"/>
    </source>
</evidence>
<dbReference type="Pfam" id="PF00291">
    <property type="entry name" value="PALP"/>
    <property type="match status" value="1"/>
</dbReference>
<sequence>MVKDWPVISDFSRLHYLPDPFPEPVPLQLYLKRDDELHPTISGNKWRKLKYNLAEARRLGYQTLLTYGGAYSNHIYAVAAAGSEYGFSTIGIIRGEDHRERDNPTLAFARAQGMHLHFVTRQQFRNRSDAVFQQDIRQRFGTFYELPEGGTNELAIRGTAEIIPEILTQLEGEIPDFVCCPVGTGGTLAGLEKTAPPGVKILGFSSLKGYNSEPNSRAQVLTEYHFGGYAKTTPALIAFIRDFEKKNQVRLEQVYTGKMLFGIFDLARKGVFLSDTKVVAIHTGGLQGRSEKLDC</sequence>
<evidence type="ECO:0000256" key="5">
    <source>
        <dbReference type="PIRSR" id="PIRSR006278-2"/>
    </source>
</evidence>
<evidence type="ECO:0000256" key="1">
    <source>
        <dbReference type="ARBA" id="ARBA00001933"/>
    </source>
</evidence>
<dbReference type="AlphaFoldDB" id="A0A3P1C0L8"/>
<evidence type="ECO:0000259" key="6">
    <source>
        <dbReference type="Pfam" id="PF00291"/>
    </source>
</evidence>
<comment type="caution">
    <text evidence="7">The sequence shown here is derived from an EMBL/GenBank/DDBJ whole genome shotgun (WGS) entry which is preliminary data.</text>
</comment>
<comment type="similarity">
    <text evidence="2">Belongs to the ACC deaminase/D-cysteine desulfhydrase family.</text>
</comment>
<dbReference type="OrthoDB" id="9801249at2"/>
<feature type="domain" description="Tryptophan synthase beta chain-like PALP" evidence="6">
    <location>
        <begin position="26"/>
        <end position="284"/>
    </location>
</feature>
<dbReference type="PANTHER" id="PTHR43780">
    <property type="entry name" value="1-AMINOCYCLOPROPANE-1-CARBOXYLATE DEAMINASE-RELATED"/>
    <property type="match status" value="1"/>
</dbReference>
<evidence type="ECO:0000256" key="3">
    <source>
        <dbReference type="ARBA" id="ARBA00022898"/>
    </source>
</evidence>
<dbReference type="PIRSF" id="PIRSF006278">
    <property type="entry name" value="ACCD_DCysDesulf"/>
    <property type="match status" value="1"/>
</dbReference>
<dbReference type="InterPro" id="IPR036052">
    <property type="entry name" value="TrpB-like_PALP_sf"/>
</dbReference>
<dbReference type="Gene3D" id="3.40.50.1100">
    <property type="match status" value="3"/>
</dbReference>
<evidence type="ECO:0000313" key="7">
    <source>
        <dbReference type="EMBL" id="RRB06603.1"/>
    </source>
</evidence>
<name>A0A3P1C0L8_9BACT</name>
<protein>
    <submittedName>
        <fullName evidence="7">1-aminocyclopropane-1-carboxylate deaminase/D-cysteine desulfhydrase</fullName>
    </submittedName>
</protein>
<dbReference type="EMBL" id="RQJO01000007">
    <property type="protein sequence ID" value="RRB06603.1"/>
    <property type="molecule type" value="Genomic_DNA"/>
</dbReference>
<dbReference type="Proteomes" id="UP000271925">
    <property type="component" value="Unassembled WGS sequence"/>
</dbReference>
<proteinExistence type="inferred from homology"/>
<accession>A0A3P1C0L8</accession>
<gene>
    <name evidence="7" type="ORF">EHT25_02055</name>
</gene>
<reference evidence="7 8" key="1">
    <citation type="submission" date="2018-11" db="EMBL/GenBank/DDBJ databases">
        <authorList>
            <person name="Zhou Z."/>
            <person name="Wang G."/>
        </authorList>
    </citation>
    <scope>NUCLEOTIDE SEQUENCE [LARGE SCALE GENOMIC DNA]</scope>
    <source>
        <strain evidence="7 8">KCTC52004</strain>
    </source>
</reference>
<comment type="cofactor">
    <cofactor evidence="1">
        <name>pyridoxal 5'-phosphate</name>
        <dbReference type="ChEBI" id="CHEBI:597326"/>
    </cofactor>
</comment>
<dbReference type="GO" id="GO:0019148">
    <property type="term" value="F:D-cysteine desulfhydrase activity"/>
    <property type="evidence" value="ECO:0007669"/>
    <property type="project" value="TreeGrafter"/>
</dbReference>
<dbReference type="InterPro" id="IPR027278">
    <property type="entry name" value="ACCD_DCysDesulf"/>
</dbReference>
<feature type="modified residue" description="N6-(pyridoxal phosphate)lysine" evidence="5">
    <location>
        <position position="45"/>
    </location>
</feature>
<evidence type="ECO:0000256" key="2">
    <source>
        <dbReference type="ARBA" id="ARBA00008639"/>
    </source>
</evidence>
<organism evidence="7 8">
    <name type="scientific">Larkinella rosea</name>
    <dbReference type="NCBI Taxonomy" id="2025312"/>
    <lineage>
        <taxon>Bacteria</taxon>
        <taxon>Pseudomonadati</taxon>
        <taxon>Bacteroidota</taxon>
        <taxon>Cytophagia</taxon>
        <taxon>Cytophagales</taxon>
        <taxon>Spirosomataceae</taxon>
        <taxon>Larkinella</taxon>
    </lineage>
</organism>